<comment type="caution">
    <text evidence="8">The sequence shown here is derived from an EMBL/GenBank/DDBJ whole genome shotgun (WGS) entry which is preliminary data.</text>
</comment>
<feature type="domain" description="Peptidase S9 prolyl oligopeptidase catalytic" evidence="6">
    <location>
        <begin position="494"/>
        <end position="703"/>
    </location>
</feature>
<dbReference type="InterPro" id="IPR051543">
    <property type="entry name" value="Serine_Peptidase_S9A"/>
</dbReference>
<evidence type="ECO:0000256" key="5">
    <source>
        <dbReference type="SAM" id="MobiDB-lite"/>
    </source>
</evidence>
<evidence type="ECO:0000313" key="9">
    <source>
        <dbReference type="Proteomes" id="UP000298681"/>
    </source>
</evidence>
<feature type="region of interest" description="Disordered" evidence="5">
    <location>
        <begin position="1"/>
        <end position="25"/>
    </location>
</feature>
<dbReference type="GO" id="GO:0006508">
    <property type="term" value="P:proteolysis"/>
    <property type="evidence" value="ECO:0007669"/>
    <property type="project" value="UniProtKB-KW"/>
</dbReference>
<feature type="domain" description="Peptidase S9A N-terminal" evidence="7">
    <location>
        <begin position="14"/>
        <end position="430"/>
    </location>
</feature>
<sequence>MTASLHAADLPAPPDAARQPHEVRAPHGAVRADDYYWLRDDKREAKPVIDYLQAENAYADAVMAPLQDLQGALYEEIVGRIRQDDSSVPYRERGWWYYSRFEAGKDYPVYARRRDGNGVDAAGLLAANDAGRFDGEQVLLDVNTLAEGKDYYNVGDYAVSQDNRLLAYAEDTNGRRQYTVRFRNLDTGEDYPETITGVSANLVWADDNRTLFYVENDPETLLTVRVKKHVLGTPVADDVLVYEEEDDSFYMGIDRTRDDRYIVIGVGSTVSDELRYAPADNPGTFTVLAARERDVEYSADHHGGRWVIRTNADGAANFKLVTAPTGATSRAQWTDWVGHRDDVFIEGFELFDGFTAIDERSDALERVRVLKADGSEQHVAADEPAYSMGLSVNAEPDTQWLRYSYTSLTTPATTYEVNVATGERRTLKQQPVIGYDASKYVTERIWSEARDGTRIPVSLVYRKGFEKNGQAALLQYAYGSYGSSMDPGFNLPVVSLLDRGMVYAIAHIRGGQEMGRRWYDDGKLFNKINTFTDFIDVTRDLVARGYAAKDRVAGYGGSAGGLLMGAVANMAPQDYRVILSQVPFVDVVTTMLDPTIPLTTNEYDEWGNPEQQDAYDYMLSYSPYDNLSAQAYPAMFVGTGLWDSQVQYWEPAKYVAKLRDLDTGDAPIVFRTNMDAGHGGKSGRFRRYRELSEMYAFLLAQLDVEH</sequence>
<evidence type="ECO:0000259" key="7">
    <source>
        <dbReference type="Pfam" id="PF02897"/>
    </source>
</evidence>
<gene>
    <name evidence="8" type="ORF">E4582_12465</name>
</gene>
<evidence type="ECO:0000256" key="1">
    <source>
        <dbReference type="ARBA" id="ARBA00005228"/>
    </source>
</evidence>
<dbReference type="InterPro" id="IPR029058">
    <property type="entry name" value="AB_hydrolase_fold"/>
</dbReference>
<dbReference type="PANTHER" id="PTHR11757:SF19">
    <property type="entry name" value="PROLYL ENDOPEPTIDASE-LIKE"/>
    <property type="match status" value="1"/>
</dbReference>
<proteinExistence type="inferred from homology"/>
<evidence type="ECO:0000256" key="2">
    <source>
        <dbReference type="ARBA" id="ARBA00022670"/>
    </source>
</evidence>
<organism evidence="8 9">
    <name type="scientific">Luteimonas yindakuii</name>
    <dbReference type="NCBI Taxonomy" id="2565782"/>
    <lineage>
        <taxon>Bacteria</taxon>
        <taxon>Pseudomonadati</taxon>
        <taxon>Pseudomonadota</taxon>
        <taxon>Gammaproteobacteria</taxon>
        <taxon>Lysobacterales</taxon>
        <taxon>Lysobacteraceae</taxon>
        <taxon>Luteimonas</taxon>
    </lineage>
</organism>
<dbReference type="AlphaFoldDB" id="A0A4Z1R2V5"/>
<dbReference type="Proteomes" id="UP000298681">
    <property type="component" value="Unassembled WGS sequence"/>
</dbReference>
<reference evidence="8 9" key="1">
    <citation type="submission" date="2019-01" db="EMBL/GenBank/DDBJ databases">
        <authorList>
            <person name="Zhang S."/>
        </authorList>
    </citation>
    <scope>NUCLEOTIDE SEQUENCE [LARGE SCALE GENOMIC DNA]</scope>
    <source>
        <strain evidence="8 9">1626</strain>
    </source>
</reference>
<dbReference type="InterPro" id="IPR023302">
    <property type="entry name" value="Pept_S9A_N"/>
</dbReference>
<accession>A0A4Z1R2V5</accession>
<dbReference type="SUPFAM" id="SSF53474">
    <property type="entry name" value="alpha/beta-Hydrolases"/>
    <property type="match status" value="1"/>
</dbReference>
<dbReference type="SUPFAM" id="SSF50993">
    <property type="entry name" value="Peptidase/esterase 'gauge' domain"/>
    <property type="match status" value="1"/>
</dbReference>
<evidence type="ECO:0000259" key="6">
    <source>
        <dbReference type="Pfam" id="PF00326"/>
    </source>
</evidence>
<keyword evidence="3" id="KW-0378">Hydrolase</keyword>
<dbReference type="Gene3D" id="3.40.50.1820">
    <property type="entry name" value="alpha/beta hydrolase"/>
    <property type="match status" value="1"/>
</dbReference>
<keyword evidence="4" id="KW-0720">Serine protease</keyword>
<dbReference type="InterPro" id="IPR001375">
    <property type="entry name" value="Peptidase_S9_cat"/>
</dbReference>
<dbReference type="Gene3D" id="2.130.10.120">
    <property type="entry name" value="Prolyl oligopeptidase, N-terminal domain"/>
    <property type="match status" value="1"/>
</dbReference>
<dbReference type="GO" id="GO:0004252">
    <property type="term" value="F:serine-type endopeptidase activity"/>
    <property type="evidence" value="ECO:0007669"/>
    <property type="project" value="InterPro"/>
</dbReference>
<keyword evidence="9" id="KW-1185">Reference proteome</keyword>
<keyword evidence="2" id="KW-0645">Protease</keyword>
<comment type="similarity">
    <text evidence="1">Belongs to the peptidase S9A family.</text>
</comment>
<dbReference type="EMBL" id="SPUH01000002">
    <property type="protein sequence ID" value="TKS53276.1"/>
    <property type="molecule type" value="Genomic_DNA"/>
</dbReference>
<dbReference type="PANTHER" id="PTHR11757">
    <property type="entry name" value="PROTEASE FAMILY S9A OLIGOPEPTIDASE"/>
    <property type="match status" value="1"/>
</dbReference>
<dbReference type="InterPro" id="IPR002470">
    <property type="entry name" value="Peptidase_S9A"/>
</dbReference>
<name>A0A4Z1R2V5_9GAMM</name>
<evidence type="ECO:0000256" key="3">
    <source>
        <dbReference type="ARBA" id="ARBA00022801"/>
    </source>
</evidence>
<evidence type="ECO:0000256" key="4">
    <source>
        <dbReference type="ARBA" id="ARBA00022825"/>
    </source>
</evidence>
<evidence type="ECO:0000313" key="8">
    <source>
        <dbReference type="EMBL" id="TKS53276.1"/>
    </source>
</evidence>
<protein>
    <submittedName>
        <fullName evidence="8">S9 family peptidase</fullName>
    </submittedName>
</protein>
<dbReference type="Pfam" id="PF00326">
    <property type="entry name" value="Peptidase_S9"/>
    <property type="match status" value="1"/>
</dbReference>
<dbReference type="PRINTS" id="PR00862">
    <property type="entry name" value="PROLIGOPTASE"/>
</dbReference>
<dbReference type="Pfam" id="PF02897">
    <property type="entry name" value="Peptidase_S9_N"/>
    <property type="match status" value="1"/>
</dbReference>